<protein>
    <recommendedName>
        <fullName evidence="1">Peptidase C39-like domain-containing protein</fullName>
    </recommendedName>
</protein>
<organism evidence="2 3">
    <name type="scientific">Acanthopleuribacter pedis</name>
    <dbReference type="NCBI Taxonomy" id="442870"/>
    <lineage>
        <taxon>Bacteria</taxon>
        <taxon>Pseudomonadati</taxon>
        <taxon>Acidobacteriota</taxon>
        <taxon>Holophagae</taxon>
        <taxon>Acanthopleuribacterales</taxon>
        <taxon>Acanthopleuribacteraceae</taxon>
        <taxon>Acanthopleuribacter</taxon>
    </lineage>
</organism>
<dbReference type="Proteomes" id="UP000664417">
    <property type="component" value="Unassembled WGS sequence"/>
</dbReference>
<dbReference type="InterPro" id="IPR039564">
    <property type="entry name" value="Peptidase_C39-like"/>
</dbReference>
<comment type="caution">
    <text evidence="2">The sequence shown here is derived from an EMBL/GenBank/DDBJ whole genome shotgun (WGS) entry which is preliminary data.</text>
</comment>
<evidence type="ECO:0000259" key="1">
    <source>
        <dbReference type="Pfam" id="PF13529"/>
    </source>
</evidence>
<reference evidence="2" key="1">
    <citation type="submission" date="2021-03" db="EMBL/GenBank/DDBJ databases">
        <authorList>
            <person name="Wang G."/>
        </authorList>
    </citation>
    <scope>NUCLEOTIDE SEQUENCE</scope>
    <source>
        <strain evidence="2">KCTC 12899</strain>
    </source>
</reference>
<name>A0A8J7QBF8_9BACT</name>
<evidence type="ECO:0000313" key="2">
    <source>
        <dbReference type="EMBL" id="MBO1321372.1"/>
    </source>
</evidence>
<dbReference type="RefSeq" id="WP_207861347.1">
    <property type="nucleotide sequence ID" value="NZ_JAFREP010000024.1"/>
</dbReference>
<gene>
    <name evidence="2" type="ORF">J3U88_23020</name>
</gene>
<accession>A0A8J7QBF8</accession>
<dbReference type="Gene3D" id="3.90.70.10">
    <property type="entry name" value="Cysteine proteinases"/>
    <property type="match status" value="1"/>
</dbReference>
<proteinExistence type="predicted"/>
<sequence>MPSRILAIPSANPGSFVPQIDRSSPFCWAATSTAVRAYYHVMEPVSNPEQWGRNLWAADPTSFQTTSDGVRVGNMTKALGNAFARELKRRVGDFNEHTFKGLITQELAAGKPVIAGLKKHGTRTGHAILLYGFNDDTVYYSCSAQGNKTATFNELYNNLAGKFYLTYLYLTKQPPFECFTPPSSPSSVCSNDSLFSCFPEDENGPTANEIPWYGNCAIM</sequence>
<dbReference type="Pfam" id="PF13529">
    <property type="entry name" value="Peptidase_C39_2"/>
    <property type="match status" value="1"/>
</dbReference>
<dbReference type="EMBL" id="JAFREP010000024">
    <property type="protein sequence ID" value="MBO1321372.1"/>
    <property type="molecule type" value="Genomic_DNA"/>
</dbReference>
<feature type="domain" description="Peptidase C39-like" evidence="1">
    <location>
        <begin position="17"/>
        <end position="140"/>
    </location>
</feature>
<dbReference type="AlphaFoldDB" id="A0A8J7QBF8"/>
<keyword evidence="3" id="KW-1185">Reference proteome</keyword>
<evidence type="ECO:0000313" key="3">
    <source>
        <dbReference type="Proteomes" id="UP000664417"/>
    </source>
</evidence>